<dbReference type="GO" id="GO:0003677">
    <property type="term" value="F:DNA binding"/>
    <property type="evidence" value="ECO:0007669"/>
    <property type="project" value="InterPro"/>
</dbReference>
<dbReference type="InterPro" id="IPR001387">
    <property type="entry name" value="Cro/C1-type_HTH"/>
</dbReference>
<name>A0A126Q2X5_ALTMA</name>
<dbReference type="PANTHER" id="PTHR43236:SF1">
    <property type="entry name" value="BLL7220 PROTEIN"/>
    <property type="match status" value="1"/>
</dbReference>
<evidence type="ECO:0000313" key="2">
    <source>
        <dbReference type="EMBL" id="AMJ99571.1"/>
    </source>
</evidence>
<dbReference type="InterPro" id="IPR010982">
    <property type="entry name" value="Lambda_DNA-bd_dom_sf"/>
</dbReference>
<protein>
    <submittedName>
        <fullName evidence="2">Transcriptional regulator</fullName>
    </submittedName>
</protein>
<dbReference type="SUPFAM" id="SSF47413">
    <property type="entry name" value="lambda repressor-like DNA-binding domains"/>
    <property type="match status" value="1"/>
</dbReference>
<dbReference type="EMBL" id="CP014323">
    <property type="protein sequence ID" value="AMJ99571.1"/>
    <property type="molecule type" value="Genomic_DNA"/>
</dbReference>
<evidence type="ECO:0000313" key="3">
    <source>
        <dbReference type="Proteomes" id="UP000063991"/>
    </source>
</evidence>
<gene>
    <name evidence="2" type="ORF">AVL55_16260</name>
</gene>
<organism evidence="2 3">
    <name type="scientific">Alteromonas macleodii</name>
    <name type="common">Pseudoalteromonas macleodii</name>
    <dbReference type="NCBI Taxonomy" id="28108"/>
    <lineage>
        <taxon>Bacteria</taxon>
        <taxon>Pseudomonadati</taxon>
        <taxon>Pseudomonadota</taxon>
        <taxon>Gammaproteobacteria</taxon>
        <taxon>Alteromonadales</taxon>
        <taxon>Alteromonadaceae</taxon>
        <taxon>Alteromonas/Salinimonas group</taxon>
        <taxon>Alteromonas</taxon>
    </lineage>
</organism>
<dbReference type="Gene3D" id="1.10.260.40">
    <property type="entry name" value="lambda repressor-like DNA-binding domains"/>
    <property type="match status" value="1"/>
</dbReference>
<dbReference type="InterPro" id="IPR052345">
    <property type="entry name" value="Rad_response_metalloprotease"/>
</dbReference>
<dbReference type="Pfam" id="PF06114">
    <property type="entry name" value="Peptidase_M78"/>
    <property type="match status" value="1"/>
</dbReference>
<dbReference type="RefSeq" id="WP_015067950.1">
    <property type="nucleotide sequence ID" value="NZ_CP014323.1"/>
</dbReference>
<accession>A0A126Q2X5</accession>
<dbReference type="Proteomes" id="UP000063991">
    <property type="component" value="Chromosome"/>
</dbReference>
<comment type="similarity">
    <text evidence="1">Belongs to the short-chain fatty acyl-CoA assimilation regulator (ScfR) family.</text>
</comment>
<dbReference type="PROSITE" id="PS50943">
    <property type="entry name" value="HTH_CROC1"/>
    <property type="match status" value="1"/>
</dbReference>
<dbReference type="SMART" id="SM00530">
    <property type="entry name" value="HTH_XRE"/>
    <property type="match status" value="1"/>
</dbReference>
<reference evidence="2 3" key="1">
    <citation type="submission" date="2015-12" db="EMBL/GenBank/DDBJ databases">
        <authorList>
            <person name="Shamseldin A."/>
            <person name="Moawad H."/>
            <person name="Abd El-Rahim W.M."/>
            <person name="Sadowsky M.J."/>
        </authorList>
    </citation>
    <scope>NUCLEOTIDE SEQUENCE [LARGE SCALE GENOMIC DNA]</scope>
    <source>
        <strain evidence="2 3">D7</strain>
    </source>
</reference>
<dbReference type="OrthoDB" id="9794834at2"/>
<dbReference type="InterPro" id="IPR010359">
    <property type="entry name" value="IrrE_HExxH"/>
</dbReference>
<dbReference type="CDD" id="cd00093">
    <property type="entry name" value="HTH_XRE"/>
    <property type="match status" value="1"/>
</dbReference>
<dbReference type="PANTHER" id="PTHR43236">
    <property type="entry name" value="ANTITOXIN HIGA1"/>
    <property type="match status" value="1"/>
</dbReference>
<dbReference type="Pfam" id="PF01381">
    <property type="entry name" value="HTH_3"/>
    <property type="match status" value="1"/>
</dbReference>
<proteinExistence type="inferred from homology"/>
<dbReference type="AlphaFoldDB" id="A0A126Q2X5"/>
<dbReference type="Gene3D" id="1.10.10.2910">
    <property type="match status" value="1"/>
</dbReference>
<evidence type="ECO:0000256" key="1">
    <source>
        <dbReference type="ARBA" id="ARBA00007227"/>
    </source>
</evidence>
<sequence length="356" mass="40158">MFSERLMRARKAAGMSMNALGIAIGVSANAIKKYEHGEAMPSSGKLYKLAKTLGVRSEYFFRPTKVELGHVEYRKRSNTPQKTLDRINGDVLDQAELWTELLDLFPDSVRPISKFTLPGNLPETVDSEEAIESIAEQMRKEWQLGLNPIPDMIDCLESRGIMVICTDVNIGNKFDGLAGQINESPVIVVSTTQPGDRQRFTLAHELGHLVLHGRLPDTIDEEKACNHFAGAFLLPLIAIKQHLGTYRQALEPRELFMLKQEFGISMMGILVRAGQANVISSSLQKQYYMKFNKLKWRTREPGTAYPQETTFLYKQLVYRALAEDYITESKAAEFLKMPLSAFHKERKLGMADAITN</sequence>